<evidence type="ECO:0000256" key="1">
    <source>
        <dbReference type="SAM" id="MobiDB-lite"/>
    </source>
</evidence>
<name>A0AAV7XQ47_9NEOP</name>
<proteinExistence type="predicted"/>
<protein>
    <submittedName>
        <fullName evidence="3">Uncharacterized protein</fullName>
    </submittedName>
</protein>
<organism evidence="3 4">
    <name type="scientific">Megalurothrips usitatus</name>
    <name type="common">bean blossom thrips</name>
    <dbReference type="NCBI Taxonomy" id="439358"/>
    <lineage>
        <taxon>Eukaryota</taxon>
        <taxon>Metazoa</taxon>
        <taxon>Ecdysozoa</taxon>
        <taxon>Arthropoda</taxon>
        <taxon>Hexapoda</taxon>
        <taxon>Insecta</taxon>
        <taxon>Pterygota</taxon>
        <taxon>Neoptera</taxon>
        <taxon>Paraneoptera</taxon>
        <taxon>Thysanoptera</taxon>
        <taxon>Terebrantia</taxon>
        <taxon>Thripoidea</taxon>
        <taxon>Thripidae</taxon>
        <taxon>Megalurothrips</taxon>
    </lineage>
</organism>
<keyword evidence="2" id="KW-0812">Transmembrane</keyword>
<keyword evidence="2" id="KW-1133">Transmembrane helix</keyword>
<keyword evidence="4" id="KW-1185">Reference proteome</keyword>
<feature type="transmembrane region" description="Helical" evidence="2">
    <location>
        <begin position="110"/>
        <end position="129"/>
    </location>
</feature>
<feature type="region of interest" description="Disordered" evidence="1">
    <location>
        <begin position="403"/>
        <end position="437"/>
    </location>
</feature>
<feature type="region of interest" description="Disordered" evidence="1">
    <location>
        <begin position="338"/>
        <end position="370"/>
    </location>
</feature>
<feature type="transmembrane region" description="Helical" evidence="2">
    <location>
        <begin position="136"/>
        <end position="158"/>
    </location>
</feature>
<evidence type="ECO:0000313" key="4">
    <source>
        <dbReference type="Proteomes" id="UP001075354"/>
    </source>
</evidence>
<feature type="compositionally biased region" description="Polar residues" evidence="1">
    <location>
        <begin position="360"/>
        <end position="370"/>
    </location>
</feature>
<feature type="compositionally biased region" description="Acidic residues" evidence="1">
    <location>
        <begin position="411"/>
        <end position="437"/>
    </location>
</feature>
<sequence length="437" mass="49227">MSYCCGYNCLKRFLKAFVINESIPRINQLRLTDAIWRLIFSIWIVSFFSFSLQDLKCSSFIGCFINATTSPQPNITLYKLEGFSSSETTFLVAPISFFFHQLYLSATSSIVEPAIVSMCGLALFVFSTYSAGCSHLCLQILLFLALNVGTLELSRVIYALKSRCRGFKGPPAPSVLHLIAAPVFILHLCTWTVVNLYLFPILYMSLPSVRERNLLCPSATAYINIFLIIFAYKQLFKSPMWSLFKVLVQRPSERRATPKSFPAVVLLPYTSSLLPELRAIQMNFLLDAIPTSAEQRMIRKKILSSGGHTSAPVNQGKADLLSIVKYVKILKRKMRNRYEQNNADSQDSRVQTDSEIENSLDGNDNSSSEVTDIFIPVPSVGNIDTDTAPPKETVEVTADVHCPDWVNHLEEAEDETTFEERESESDETERQEDNNPD</sequence>
<feature type="transmembrane region" description="Helical" evidence="2">
    <location>
        <begin position="178"/>
        <end position="202"/>
    </location>
</feature>
<dbReference type="EMBL" id="JAPTSV010000005">
    <property type="protein sequence ID" value="KAJ1527442.1"/>
    <property type="molecule type" value="Genomic_DNA"/>
</dbReference>
<feature type="transmembrane region" description="Helical" evidence="2">
    <location>
        <begin position="34"/>
        <end position="52"/>
    </location>
</feature>
<accession>A0AAV7XQ47</accession>
<evidence type="ECO:0000313" key="3">
    <source>
        <dbReference type="EMBL" id="KAJ1527442.1"/>
    </source>
</evidence>
<dbReference type="AlphaFoldDB" id="A0AAV7XQ47"/>
<feature type="transmembrane region" description="Helical" evidence="2">
    <location>
        <begin position="214"/>
        <end position="232"/>
    </location>
</feature>
<evidence type="ECO:0000256" key="2">
    <source>
        <dbReference type="SAM" id="Phobius"/>
    </source>
</evidence>
<keyword evidence="2" id="KW-0472">Membrane</keyword>
<dbReference type="Proteomes" id="UP001075354">
    <property type="component" value="Chromosome 5"/>
</dbReference>
<comment type="caution">
    <text evidence="3">The sequence shown here is derived from an EMBL/GenBank/DDBJ whole genome shotgun (WGS) entry which is preliminary data.</text>
</comment>
<gene>
    <name evidence="3" type="ORF">ONE63_007422</name>
</gene>
<reference evidence="3" key="1">
    <citation type="submission" date="2022-12" db="EMBL/GenBank/DDBJ databases">
        <title>Chromosome-level genome assembly of the bean flower thrips Megalurothrips usitatus.</title>
        <authorList>
            <person name="Ma L."/>
            <person name="Liu Q."/>
            <person name="Li H."/>
            <person name="Cai W."/>
        </authorList>
    </citation>
    <scope>NUCLEOTIDE SEQUENCE</scope>
    <source>
        <strain evidence="3">Cailab_2022a</strain>
    </source>
</reference>